<dbReference type="PROSITE" id="PS51257">
    <property type="entry name" value="PROKAR_LIPOPROTEIN"/>
    <property type="match status" value="1"/>
</dbReference>
<accession>A0A411PM82</accession>
<feature type="chain" id="PRO_5019365897" description="Lipoprotein" evidence="1">
    <location>
        <begin position="21"/>
        <end position="154"/>
    </location>
</feature>
<feature type="signal peptide" evidence="1">
    <location>
        <begin position="1"/>
        <end position="20"/>
    </location>
</feature>
<evidence type="ECO:0000313" key="3">
    <source>
        <dbReference type="Proteomes" id="UP000291106"/>
    </source>
</evidence>
<reference evidence="2 3" key="1">
    <citation type="submission" date="2019-02" db="EMBL/GenBank/DDBJ databases">
        <title>Shewanella sp. D4-2 isolated from Dokdo Island.</title>
        <authorList>
            <person name="Baek K."/>
        </authorList>
    </citation>
    <scope>NUCLEOTIDE SEQUENCE [LARGE SCALE GENOMIC DNA]</scope>
    <source>
        <strain evidence="2 3">D4-2</strain>
    </source>
</reference>
<proteinExistence type="predicted"/>
<dbReference type="OrthoDB" id="6238758at2"/>
<dbReference type="RefSeq" id="WP_130602893.1">
    <property type="nucleotide sequence ID" value="NZ_CP036200.1"/>
</dbReference>
<sequence length="154" mass="16954">MTQMRCITLFLLVFSAFLTACGDSSPSADENFVQDPSLCQFQQGACKQLVDGVGVSLTLYPEHAPSEENLQLAVNFDQTVNNVSYVVEGRDMFMGVIPGKLAASPVNNAQQLFEGNLIYGSCSSDYMIWRMTLNFETENGVQTAVFDFRADNPI</sequence>
<dbReference type="EMBL" id="CP036200">
    <property type="protein sequence ID" value="QBF84611.1"/>
    <property type="molecule type" value="Genomic_DNA"/>
</dbReference>
<keyword evidence="1" id="KW-0732">Signal</keyword>
<evidence type="ECO:0000256" key="1">
    <source>
        <dbReference type="SAM" id="SignalP"/>
    </source>
</evidence>
<dbReference type="KEGG" id="smai:EXU30_19500"/>
<gene>
    <name evidence="2" type="ORF">EXU30_19500</name>
</gene>
<name>A0A411PM82_9GAMM</name>
<evidence type="ECO:0000313" key="2">
    <source>
        <dbReference type="EMBL" id="QBF84611.1"/>
    </source>
</evidence>
<organism evidence="2 3">
    <name type="scientific">Shewanella maritima</name>
    <dbReference type="NCBI Taxonomy" id="2520507"/>
    <lineage>
        <taxon>Bacteria</taxon>
        <taxon>Pseudomonadati</taxon>
        <taxon>Pseudomonadota</taxon>
        <taxon>Gammaproteobacteria</taxon>
        <taxon>Alteromonadales</taxon>
        <taxon>Shewanellaceae</taxon>
        <taxon>Shewanella</taxon>
    </lineage>
</organism>
<evidence type="ECO:0008006" key="4">
    <source>
        <dbReference type="Google" id="ProtNLM"/>
    </source>
</evidence>
<protein>
    <recommendedName>
        <fullName evidence="4">Lipoprotein</fullName>
    </recommendedName>
</protein>
<dbReference type="AlphaFoldDB" id="A0A411PM82"/>
<dbReference type="Proteomes" id="UP000291106">
    <property type="component" value="Chromosome"/>
</dbReference>
<keyword evidence="3" id="KW-1185">Reference proteome</keyword>